<keyword evidence="6" id="KW-0408">Iron</keyword>
<dbReference type="SUPFAM" id="SSF49482">
    <property type="entry name" value="Aromatic compound dioxygenase"/>
    <property type="match status" value="1"/>
</dbReference>
<dbReference type="Pfam" id="PF04444">
    <property type="entry name" value="Dioxygenase_N"/>
    <property type="match status" value="1"/>
</dbReference>
<name>A0A7X4KPS9_9BURK</name>
<evidence type="ECO:0000259" key="7">
    <source>
        <dbReference type="PROSITE" id="PS00083"/>
    </source>
</evidence>
<keyword evidence="5" id="KW-0560">Oxidoreductase</keyword>
<comment type="cofactor">
    <cofactor evidence="1">
        <name>Fe(3+)</name>
        <dbReference type="ChEBI" id="CHEBI:29034"/>
    </cofactor>
</comment>
<dbReference type="EMBL" id="WWCU01000034">
    <property type="protein sequence ID" value="MYN10225.1"/>
    <property type="molecule type" value="Genomic_DNA"/>
</dbReference>
<keyword evidence="4 8" id="KW-0223">Dioxygenase</keyword>
<evidence type="ECO:0000256" key="3">
    <source>
        <dbReference type="ARBA" id="ARBA00022723"/>
    </source>
</evidence>
<comment type="similarity">
    <text evidence="2">Belongs to the intradiol ring-cleavage dioxygenase family.</text>
</comment>
<keyword evidence="9" id="KW-1185">Reference proteome</keyword>
<accession>A0A7X4KPS9</accession>
<organism evidence="8 9">
    <name type="scientific">Pseudoduganella aquatica</name>
    <dbReference type="NCBI Taxonomy" id="2660641"/>
    <lineage>
        <taxon>Bacteria</taxon>
        <taxon>Pseudomonadati</taxon>
        <taxon>Pseudomonadota</taxon>
        <taxon>Betaproteobacteria</taxon>
        <taxon>Burkholderiales</taxon>
        <taxon>Oxalobacteraceae</taxon>
        <taxon>Telluria group</taxon>
        <taxon>Pseudoduganella</taxon>
    </lineage>
</organism>
<dbReference type="InterPro" id="IPR000627">
    <property type="entry name" value="Intradiol_dOase_C"/>
</dbReference>
<dbReference type="RefSeq" id="WP_161074517.1">
    <property type="nucleotide sequence ID" value="NZ_CP086370.1"/>
</dbReference>
<dbReference type="GO" id="GO:0008199">
    <property type="term" value="F:ferric iron binding"/>
    <property type="evidence" value="ECO:0007669"/>
    <property type="project" value="InterPro"/>
</dbReference>
<dbReference type="GO" id="GO:0018576">
    <property type="term" value="F:catechol 1,2-dioxygenase activity"/>
    <property type="evidence" value="ECO:0007669"/>
    <property type="project" value="InterPro"/>
</dbReference>
<evidence type="ECO:0000313" key="8">
    <source>
        <dbReference type="EMBL" id="MYN10225.1"/>
    </source>
</evidence>
<keyword evidence="3" id="KW-0479">Metal-binding</keyword>
<proteinExistence type="inferred from homology"/>
<dbReference type="GO" id="GO:0009712">
    <property type="term" value="P:catechol-containing compound metabolic process"/>
    <property type="evidence" value="ECO:0007669"/>
    <property type="project" value="InterPro"/>
</dbReference>
<dbReference type="Gene3D" id="2.60.130.10">
    <property type="entry name" value="Aromatic compound dioxygenase"/>
    <property type="match status" value="1"/>
</dbReference>
<dbReference type="PANTHER" id="PTHR33711">
    <property type="entry name" value="DIOXYGENASE, PUTATIVE (AFU_ORTHOLOGUE AFUA_2G02910)-RELATED"/>
    <property type="match status" value="1"/>
</dbReference>
<sequence length="293" mass="31634">MNTANIIDGEASVTAVAHAAMARTPDARLRQLVAAFVDHMHALIREVDLTEAEFDTVLKFVTDIGQQTNDVHNEVVLAADVLGISTLVALRNNPQTQGQSAAALLGPFWRAAAPLCANGDSIARGDTPGTPMQVFGQVRGLDGQPICGAKVDVWQASPAGLYENQDAHQPAMNLRGYFITGEDGRYSFRTVRPAGYPVPTHGAVGVLLRLQDRHCMRPAHVHFMVSHPQCKTLITQVFADDCDHLGSDVSFGVTKPLVGQFVRHAGDAGEYYTLNYDFVLEAGESCFPEAPIK</sequence>
<reference evidence="8 9" key="1">
    <citation type="submission" date="2019-12" db="EMBL/GenBank/DDBJ databases">
        <title>Novel species isolated from a subtropical stream in China.</title>
        <authorList>
            <person name="Lu H."/>
        </authorList>
    </citation>
    <scope>NUCLEOTIDE SEQUENCE [LARGE SCALE GENOMIC DNA]</scope>
    <source>
        <strain evidence="8 9">FT127W</strain>
    </source>
</reference>
<evidence type="ECO:0000256" key="1">
    <source>
        <dbReference type="ARBA" id="ARBA00001965"/>
    </source>
</evidence>
<dbReference type="InterPro" id="IPR007535">
    <property type="entry name" value="Catechol_dOase_N"/>
</dbReference>
<dbReference type="InterPro" id="IPR050770">
    <property type="entry name" value="Intradiol_RC_Dioxygenase"/>
</dbReference>
<feature type="domain" description="Intradiol ring-cleavage dioxygenases" evidence="7">
    <location>
        <begin position="134"/>
        <end position="162"/>
    </location>
</feature>
<dbReference type="Pfam" id="PF00775">
    <property type="entry name" value="Dioxygenase_C"/>
    <property type="match status" value="1"/>
</dbReference>
<evidence type="ECO:0000256" key="6">
    <source>
        <dbReference type="ARBA" id="ARBA00023004"/>
    </source>
</evidence>
<gene>
    <name evidence="8" type="ORF">GTP77_23150</name>
</gene>
<dbReference type="PROSITE" id="PS00083">
    <property type="entry name" value="INTRADIOL_DIOXYGENAS"/>
    <property type="match status" value="1"/>
</dbReference>
<comment type="caution">
    <text evidence="8">The sequence shown here is derived from an EMBL/GenBank/DDBJ whole genome shotgun (WGS) entry which is preliminary data.</text>
</comment>
<evidence type="ECO:0000256" key="2">
    <source>
        <dbReference type="ARBA" id="ARBA00007825"/>
    </source>
</evidence>
<dbReference type="AlphaFoldDB" id="A0A7X4KPS9"/>
<evidence type="ECO:0000256" key="4">
    <source>
        <dbReference type="ARBA" id="ARBA00022964"/>
    </source>
</evidence>
<protein>
    <submittedName>
        <fullName evidence="8">Catechol 1,2-dioxygenase</fullName>
    </submittedName>
</protein>
<evidence type="ECO:0000313" key="9">
    <source>
        <dbReference type="Proteomes" id="UP000450676"/>
    </source>
</evidence>
<dbReference type="PANTHER" id="PTHR33711:SF7">
    <property type="entry name" value="INTRADIOL RING-CLEAVAGE DIOXYGENASES DOMAIN-CONTAINING PROTEIN-RELATED"/>
    <property type="match status" value="1"/>
</dbReference>
<evidence type="ECO:0000256" key="5">
    <source>
        <dbReference type="ARBA" id="ARBA00023002"/>
    </source>
</evidence>
<dbReference type="Proteomes" id="UP000450676">
    <property type="component" value="Unassembled WGS sequence"/>
</dbReference>
<dbReference type="InterPro" id="IPR015889">
    <property type="entry name" value="Intradiol_dOase_core"/>
</dbReference>